<evidence type="ECO:0000313" key="2">
    <source>
        <dbReference type="Proteomes" id="UP000245431"/>
    </source>
</evidence>
<reference evidence="2" key="1">
    <citation type="submission" date="2016-07" db="EMBL/GenBank/DDBJ databases">
        <authorList>
            <person name="Florea S."/>
            <person name="Webb J.S."/>
            <person name="Jaromczyk J."/>
            <person name="Schardl C.L."/>
        </authorList>
    </citation>
    <scope>NUCLEOTIDE SEQUENCE [LARGE SCALE GENOMIC DNA]</scope>
    <source>
        <strain evidence="2">1YdBTEX2</strain>
    </source>
</reference>
<evidence type="ECO:0000313" key="1">
    <source>
        <dbReference type="EMBL" id="SBW84349.1"/>
    </source>
</evidence>
<name>A0A1D3K7M6_PSEVE</name>
<dbReference type="AlphaFoldDB" id="A0A1D3K7M6"/>
<gene>
    <name evidence="1" type="ORF">PVE_R2G0320</name>
</gene>
<protein>
    <submittedName>
        <fullName evidence="1">Uncharacterized protein</fullName>
    </submittedName>
</protein>
<dbReference type="RefSeq" id="WP_017848249.1">
    <property type="nucleotide sequence ID" value="NZ_AOUH01000028.1"/>
</dbReference>
<dbReference type="Proteomes" id="UP000245431">
    <property type="component" value="Chromosome PVE_r2"/>
</dbReference>
<accession>A0A1D3K7M6</accession>
<dbReference type="EMBL" id="LT599584">
    <property type="protein sequence ID" value="SBW84349.1"/>
    <property type="molecule type" value="Genomic_DNA"/>
</dbReference>
<proteinExistence type="predicted"/>
<sequence>MIITPNFDGVEGFVDTDTLKLIAVRNPKYGHVQLAFSGEGKSMNLAFASIRLHSNDRLVDAMAVMDDAGKLGDEIAKRWNANAPTEPALEVLHQLQDCADLVGLPSGASHSQIISAIRVKLTESL</sequence>
<organism evidence="1 2">
    <name type="scientific">Pseudomonas veronii 1YdBTEX2</name>
    <dbReference type="NCBI Taxonomy" id="1295141"/>
    <lineage>
        <taxon>Bacteria</taxon>
        <taxon>Pseudomonadati</taxon>
        <taxon>Pseudomonadota</taxon>
        <taxon>Gammaproteobacteria</taxon>
        <taxon>Pseudomonadales</taxon>
        <taxon>Pseudomonadaceae</taxon>
        <taxon>Pseudomonas</taxon>
    </lineage>
</organism>